<accession>A0A7C8I134</accession>
<dbReference type="EMBL" id="JAADJZ010000028">
    <property type="protein sequence ID" value="KAF2866366.1"/>
    <property type="molecule type" value="Genomic_DNA"/>
</dbReference>
<evidence type="ECO:0000313" key="3">
    <source>
        <dbReference type="Proteomes" id="UP000481861"/>
    </source>
</evidence>
<feature type="region of interest" description="Disordered" evidence="1">
    <location>
        <begin position="144"/>
        <end position="184"/>
    </location>
</feature>
<comment type="caution">
    <text evidence="2">The sequence shown here is derived from an EMBL/GenBank/DDBJ whole genome shotgun (WGS) entry which is preliminary data.</text>
</comment>
<name>A0A7C8I134_9PLEO</name>
<reference evidence="2 3" key="1">
    <citation type="submission" date="2020-01" db="EMBL/GenBank/DDBJ databases">
        <authorList>
            <consortium name="DOE Joint Genome Institute"/>
            <person name="Haridas S."/>
            <person name="Albert R."/>
            <person name="Binder M."/>
            <person name="Bloem J."/>
            <person name="Labutti K."/>
            <person name="Salamov A."/>
            <person name="Andreopoulos B."/>
            <person name="Baker S.E."/>
            <person name="Barry K."/>
            <person name="Bills G."/>
            <person name="Bluhm B.H."/>
            <person name="Cannon C."/>
            <person name="Castanera R."/>
            <person name="Culley D.E."/>
            <person name="Daum C."/>
            <person name="Ezra D."/>
            <person name="Gonzalez J.B."/>
            <person name="Henrissat B."/>
            <person name="Kuo A."/>
            <person name="Liang C."/>
            <person name="Lipzen A."/>
            <person name="Lutzoni F."/>
            <person name="Magnuson J."/>
            <person name="Mondo S."/>
            <person name="Nolan M."/>
            <person name="Ohm R."/>
            <person name="Pangilinan J."/>
            <person name="Park H.-J.H."/>
            <person name="Ramirez L."/>
            <person name="Alfaro M."/>
            <person name="Sun H."/>
            <person name="Tritt A."/>
            <person name="Yoshinaga Y."/>
            <person name="Zwiers L.-H.L."/>
            <person name="Turgeon B.G."/>
            <person name="Goodwin S.B."/>
            <person name="Spatafora J.W."/>
            <person name="Crous P.W."/>
            <person name="Grigoriev I.V."/>
        </authorList>
    </citation>
    <scope>NUCLEOTIDE SEQUENCE [LARGE SCALE GENOMIC DNA]</scope>
    <source>
        <strain evidence="2 3">CBS 611.86</strain>
    </source>
</reference>
<evidence type="ECO:0000256" key="1">
    <source>
        <dbReference type="SAM" id="MobiDB-lite"/>
    </source>
</evidence>
<keyword evidence="3" id="KW-1185">Reference proteome</keyword>
<sequence length="184" mass="19749">MSAPVTQAFFDDLIGTTRVAFETRGAGPHLRAATAALFLDELARLRWSPSQTEEALTAQVRALSDRYATIANLEDTLARLDSLLEDGLDAARGLEGLARAFSQGDLSRIPQFAMAALQRAAQTSSANGLAPVHHRRAPILGSFTPPRDSQYHAAPAMSQSGSSTSVGQETPPPPWFSRSGPFRF</sequence>
<feature type="compositionally biased region" description="Polar residues" evidence="1">
    <location>
        <begin position="157"/>
        <end position="168"/>
    </location>
</feature>
<dbReference type="AlphaFoldDB" id="A0A7C8I134"/>
<organism evidence="2 3">
    <name type="scientific">Massariosphaeria phaeospora</name>
    <dbReference type="NCBI Taxonomy" id="100035"/>
    <lineage>
        <taxon>Eukaryota</taxon>
        <taxon>Fungi</taxon>
        <taxon>Dikarya</taxon>
        <taxon>Ascomycota</taxon>
        <taxon>Pezizomycotina</taxon>
        <taxon>Dothideomycetes</taxon>
        <taxon>Pleosporomycetidae</taxon>
        <taxon>Pleosporales</taxon>
        <taxon>Pleosporales incertae sedis</taxon>
        <taxon>Massariosphaeria</taxon>
    </lineage>
</organism>
<dbReference type="Proteomes" id="UP000481861">
    <property type="component" value="Unassembled WGS sequence"/>
</dbReference>
<gene>
    <name evidence="2" type="ORF">BDV95DRAFT_584605</name>
</gene>
<evidence type="ECO:0000313" key="2">
    <source>
        <dbReference type="EMBL" id="KAF2866366.1"/>
    </source>
</evidence>
<protein>
    <submittedName>
        <fullName evidence="2">Uncharacterized protein</fullName>
    </submittedName>
</protein>
<proteinExistence type="predicted"/>